<dbReference type="Proteomes" id="UP000664578">
    <property type="component" value="Unassembled WGS sequence"/>
</dbReference>
<dbReference type="EMBL" id="JAEMWV010000005">
    <property type="protein sequence ID" value="MBN8252043.1"/>
    <property type="molecule type" value="Genomic_DNA"/>
</dbReference>
<keyword evidence="4" id="KW-1185">Reference proteome</keyword>
<reference evidence="2" key="3">
    <citation type="submission" date="2024-05" db="EMBL/GenBank/DDBJ databases">
        <title>Draft genomic sequences of Priestia flexa CCM isolated from the soil of an abandoned mine contaminated by free cyanide in the high Andean zone of Tacna, Peru.</title>
        <authorList>
            <person name="Caceda Quiroz C.J."/>
            <person name="Maraza Chooque G.J."/>
            <person name="Fora Quispe G.L."/>
            <person name="Carpio Mamani M."/>
        </authorList>
    </citation>
    <scope>NUCLEOTIDE SEQUENCE</scope>
    <source>
        <strain evidence="2">CCM</strain>
    </source>
</reference>
<dbReference type="AlphaFoldDB" id="A0A8I1MG72"/>
<name>A0A8I1MG72_9BACI</name>
<evidence type="ECO:0000313" key="1">
    <source>
        <dbReference type="EMBL" id="MBN8252043.1"/>
    </source>
</evidence>
<evidence type="ECO:0000313" key="2">
    <source>
        <dbReference type="EMBL" id="MDW8517278.1"/>
    </source>
</evidence>
<dbReference type="EMBL" id="JAWUZT010000043">
    <property type="protein sequence ID" value="MDW8517278.1"/>
    <property type="molecule type" value="Genomic_DNA"/>
</dbReference>
<reference evidence="1" key="1">
    <citation type="submission" date="2020-12" db="EMBL/GenBank/DDBJ databases">
        <title>PHA producing bacteria isolated from mangrove.</title>
        <authorList>
            <person name="Zheng W."/>
            <person name="Yu S."/>
            <person name="Huang Y."/>
        </authorList>
    </citation>
    <scope>NUCLEOTIDE SEQUENCE</scope>
    <source>
        <strain evidence="1">GN22-4</strain>
    </source>
</reference>
<proteinExistence type="predicted"/>
<protein>
    <submittedName>
        <fullName evidence="1">Uncharacterized protein</fullName>
    </submittedName>
</protein>
<dbReference type="Proteomes" id="UP001284771">
    <property type="component" value="Unassembled WGS sequence"/>
</dbReference>
<comment type="caution">
    <text evidence="1">The sequence shown here is derived from an EMBL/GenBank/DDBJ whole genome shotgun (WGS) entry which is preliminary data.</text>
</comment>
<evidence type="ECO:0000313" key="4">
    <source>
        <dbReference type="Proteomes" id="UP001284771"/>
    </source>
</evidence>
<reference evidence="4" key="2">
    <citation type="submission" date="2023-07" db="EMBL/GenBank/DDBJ databases">
        <title>Draft genomic sequences of Priestia flexa CCM isolated from the soil of an abandoned mine contaminated by free cyanide in the high Andean zone of Tacna, Peru.</title>
        <authorList>
            <person name="Caceda Quiroz C.J."/>
            <person name="Maraza Chooque G.J."/>
            <person name="Fora Quispe G.L."/>
            <person name="Carpio Mamani M."/>
        </authorList>
    </citation>
    <scope>NUCLEOTIDE SEQUENCE [LARGE SCALE GENOMIC DNA]</scope>
    <source>
        <strain evidence="4">CCM</strain>
    </source>
</reference>
<organism evidence="1 3">
    <name type="scientific">Priestia flexa</name>
    <dbReference type="NCBI Taxonomy" id="86664"/>
    <lineage>
        <taxon>Bacteria</taxon>
        <taxon>Bacillati</taxon>
        <taxon>Bacillota</taxon>
        <taxon>Bacilli</taxon>
        <taxon>Bacillales</taxon>
        <taxon>Bacillaceae</taxon>
        <taxon>Priestia</taxon>
    </lineage>
</organism>
<sequence>MKDIIAELERMKKDISERFDSLKTNIEQDLGGIDKQIESLEKLRTSPKKQSE</sequence>
<dbReference type="RefSeq" id="WP_156474899.1">
    <property type="nucleotide sequence ID" value="NZ_CP040367.1"/>
</dbReference>
<accession>A0A8I1MG72</accession>
<gene>
    <name evidence="1" type="ORF">JF537_10690</name>
    <name evidence="2" type="ORF">RIB56_14215</name>
</gene>
<evidence type="ECO:0000313" key="3">
    <source>
        <dbReference type="Proteomes" id="UP000664578"/>
    </source>
</evidence>